<gene>
    <name evidence="9" type="primary">dcm</name>
    <name evidence="9" type="ORF">DXA63_12705</name>
</gene>
<keyword evidence="4 7" id="KW-0949">S-adenosyl-L-methionine</keyword>
<dbReference type="EMBL" id="QSCI01000073">
    <property type="protein sequence ID" value="RGX91573.1"/>
    <property type="molecule type" value="Genomic_DNA"/>
</dbReference>
<dbReference type="Pfam" id="PF00145">
    <property type="entry name" value="DNA_methylase"/>
    <property type="match status" value="1"/>
</dbReference>
<evidence type="ECO:0000256" key="6">
    <source>
        <dbReference type="ARBA" id="ARBA00047422"/>
    </source>
</evidence>
<accession>A0AA92UMA3</accession>
<comment type="similarity">
    <text evidence="7 8">Belongs to the class I-like SAM-binding methyltransferase superfamily. C5-methyltransferase family.</text>
</comment>
<dbReference type="GO" id="GO:0044027">
    <property type="term" value="P:negative regulation of gene expression via chromosomal CpG island methylation"/>
    <property type="evidence" value="ECO:0007669"/>
    <property type="project" value="TreeGrafter"/>
</dbReference>
<dbReference type="GO" id="GO:0032259">
    <property type="term" value="P:methylation"/>
    <property type="evidence" value="ECO:0007669"/>
    <property type="project" value="UniProtKB-KW"/>
</dbReference>
<evidence type="ECO:0000256" key="8">
    <source>
        <dbReference type="RuleBase" id="RU000416"/>
    </source>
</evidence>
<evidence type="ECO:0000256" key="3">
    <source>
        <dbReference type="ARBA" id="ARBA00022679"/>
    </source>
</evidence>
<evidence type="ECO:0000313" key="9">
    <source>
        <dbReference type="EMBL" id="RGX91573.1"/>
    </source>
</evidence>
<dbReference type="Gene3D" id="3.90.120.10">
    <property type="entry name" value="DNA Methylase, subunit A, domain 2"/>
    <property type="match status" value="1"/>
</dbReference>
<dbReference type="InterPro" id="IPR001525">
    <property type="entry name" value="C5_MeTfrase"/>
</dbReference>
<dbReference type="GO" id="GO:0003677">
    <property type="term" value="F:DNA binding"/>
    <property type="evidence" value="ECO:0007669"/>
    <property type="project" value="TreeGrafter"/>
</dbReference>
<dbReference type="PRINTS" id="PR00105">
    <property type="entry name" value="C5METTRFRASE"/>
</dbReference>
<dbReference type="InterPro" id="IPR029063">
    <property type="entry name" value="SAM-dependent_MTases_sf"/>
</dbReference>
<evidence type="ECO:0000256" key="4">
    <source>
        <dbReference type="ARBA" id="ARBA00022691"/>
    </source>
</evidence>
<evidence type="ECO:0000256" key="7">
    <source>
        <dbReference type="PROSITE-ProRule" id="PRU01016"/>
    </source>
</evidence>
<dbReference type="EC" id="2.1.1.37" evidence="1"/>
<keyword evidence="5" id="KW-0680">Restriction system</keyword>
<dbReference type="SUPFAM" id="SSF53335">
    <property type="entry name" value="S-adenosyl-L-methionine-dependent methyltransferases"/>
    <property type="match status" value="1"/>
</dbReference>
<evidence type="ECO:0000313" key="10">
    <source>
        <dbReference type="Proteomes" id="UP000285604"/>
    </source>
</evidence>
<dbReference type="GO" id="GO:0009307">
    <property type="term" value="P:DNA restriction-modification system"/>
    <property type="evidence" value="ECO:0007669"/>
    <property type="project" value="UniProtKB-KW"/>
</dbReference>
<keyword evidence="2 7" id="KW-0489">Methyltransferase</keyword>
<dbReference type="AlphaFoldDB" id="A0AA92UMA3"/>
<keyword evidence="3 7" id="KW-0808">Transferase</keyword>
<sequence length="364" mass="40962">MKETKSHKRRGKLPKIEVVDLFCGIGGLSFGMKSKGFSILAGFDLDATCKYAYETNNEAKFNYKDIKEVHGIDINKYYSKKSIKVLAGCAPCQPFSSYAFKNKEKDPNKYDLLYEFGRLVKEVQPDIITMENVPSLLTFNEKDVFGDFVHTLKEAKYNVSYHVVYCPNYGIPQTRKRLVLLASRLGPIDLIKETCTPDNYKTVRDTIGNLPPLKAGETSSTDSLHRCCFLSEKNLQRIKATPAGGSWKDWPSELVLECHKRKGGKSFGSVYGRMRWDKPSPTMTTQCTGLGNGRFGHPDQDRAISVREAALLQTFPRSYAFFDNEDSISIGVASRYIGNAVPPRLGEVIAESIIQHIRNTPNER</sequence>
<dbReference type="InterPro" id="IPR050390">
    <property type="entry name" value="C5-Methyltransferase"/>
</dbReference>
<dbReference type="GO" id="GO:0003886">
    <property type="term" value="F:DNA (cytosine-5-)-methyltransferase activity"/>
    <property type="evidence" value="ECO:0007669"/>
    <property type="project" value="UniProtKB-EC"/>
</dbReference>
<dbReference type="PROSITE" id="PS00095">
    <property type="entry name" value="C5_MTASE_2"/>
    <property type="match status" value="1"/>
</dbReference>
<dbReference type="InterPro" id="IPR031303">
    <property type="entry name" value="C5_meth_CS"/>
</dbReference>
<dbReference type="Gene3D" id="3.40.50.150">
    <property type="entry name" value="Vaccinia Virus protein VP39"/>
    <property type="match status" value="1"/>
</dbReference>
<organism evidence="9 10">
    <name type="scientific">Segatella copri</name>
    <dbReference type="NCBI Taxonomy" id="165179"/>
    <lineage>
        <taxon>Bacteria</taxon>
        <taxon>Pseudomonadati</taxon>
        <taxon>Bacteroidota</taxon>
        <taxon>Bacteroidia</taxon>
        <taxon>Bacteroidales</taxon>
        <taxon>Prevotellaceae</taxon>
        <taxon>Segatella</taxon>
    </lineage>
</organism>
<comment type="caution">
    <text evidence="9">The sequence shown here is derived from an EMBL/GenBank/DDBJ whole genome shotgun (WGS) entry which is preliminary data.</text>
</comment>
<evidence type="ECO:0000256" key="2">
    <source>
        <dbReference type="ARBA" id="ARBA00022603"/>
    </source>
</evidence>
<feature type="active site" evidence="7">
    <location>
        <position position="92"/>
    </location>
</feature>
<protein>
    <recommendedName>
        <fullName evidence="1">DNA (cytosine-5-)-methyltransferase</fullName>
        <ecNumber evidence="1">2.1.1.37</ecNumber>
    </recommendedName>
</protein>
<dbReference type="PROSITE" id="PS51679">
    <property type="entry name" value="SAM_MT_C5"/>
    <property type="match status" value="1"/>
</dbReference>
<dbReference type="Proteomes" id="UP000285604">
    <property type="component" value="Unassembled WGS sequence"/>
</dbReference>
<dbReference type="PANTHER" id="PTHR10629:SF52">
    <property type="entry name" value="DNA (CYTOSINE-5)-METHYLTRANSFERASE 1"/>
    <property type="match status" value="1"/>
</dbReference>
<evidence type="ECO:0000256" key="5">
    <source>
        <dbReference type="ARBA" id="ARBA00022747"/>
    </source>
</evidence>
<dbReference type="NCBIfam" id="TIGR00675">
    <property type="entry name" value="dcm"/>
    <property type="match status" value="1"/>
</dbReference>
<comment type="catalytic activity">
    <reaction evidence="6">
        <text>a 2'-deoxycytidine in DNA + S-adenosyl-L-methionine = a 5-methyl-2'-deoxycytidine in DNA + S-adenosyl-L-homocysteine + H(+)</text>
        <dbReference type="Rhea" id="RHEA:13681"/>
        <dbReference type="Rhea" id="RHEA-COMP:11369"/>
        <dbReference type="Rhea" id="RHEA-COMP:11370"/>
        <dbReference type="ChEBI" id="CHEBI:15378"/>
        <dbReference type="ChEBI" id="CHEBI:57856"/>
        <dbReference type="ChEBI" id="CHEBI:59789"/>
        <dbReference type="ChEBI" id="CHEBI:85452"/>
        <dbReference type="ChEBI" id="CHEBI:85454"/>
        <dbReference type="EC" id="2.1.1.37"/>
    </reaction>
</comment>
<reference evidence="9 10" key="1">
    <citation type="submission" date="2018-08" db="EMBL/GenBank/DDBJ databases">
        <title>A genome reference for cultivated species of the human gut microbiota.</title>
        <authorList>
            <person name="Zou Y."/>
            <person name="Xue W."/>
            <person name="Luo G."/>
        </authorList>
    </citation>
    <scope>NUCLEOTIDE SEQUENCE [LARGE SCALE GENOMIC DNA]</scope>
    <source>
        <strain evidence="9 10">OF03-3</strain>
    </source>
</reference>
<dbReference type="PANTHER" id="PTHR10629">
    <property type="entry name" value="CYTOSINE-SPECIFIC METHYLTRANSFERASE"/>
    <property type="match status" value="1"/>
</dbReference>
<proteinExistence type="inferred from homology"/>
<evidence type="ECO:0000256" key="1">
    <source>
        <dbReference type="ARBA" id="ARBA00011975"/>
    </source>
</evidence>
<name>A0AA92UMA3_9BACT</name>